<evidence type="ECO:0000313" key="2">
    <source>
        <dbReference type="EMBL" id="ETO31101.1"/>
    </source>
</evidence>
<dbReference type="Gene3D" id="3.40.225.10">
    <property type="entry name" value="Class II aldolase/adducin N-terminal domain"/>
    <property type="match status" value="1"/>
</dbReference>
<feature type="domain" description="Class II aldolase/adducin N-terminal" evidence="1">
    <location>
        <begin position="58"/>
        <end position="116"/>
    </location>
</feature>
<gene>
    <name evidence="2" type="ORF">RFI_06019</name>
</gene>
<dbReference type="Proteomes" id="UP000023152">
    <property type="component" value="Unassembled WGS sequence"/>
</dbReference>
<accession>X6NYM8</accession>
<evidence type="ECO:0000259" key="1">
    <source>
        <dbReference type="Pfam" id="PF00596"/>
    </source>
</evidence>
<keyword evidence="3" id="KW-1185">Reference proteome</keyword>
<dbReference type="AlphaFoldDB" id="X6NYM8"/>
<comment type="caution">
    <text evidence="2">The sequence shown here is derived from an EMBL/GenBank/DDBJ whole genome shotgun (WGS) entry which is preliminary data.</text>
</comment>
<dbReference type="EMBL" id="ASPP01005131">
    <property type="protein sequence ID" value="ETO31101.1"/>
    <property type="molecule type" value="Genomic_DNA"/>
</dbReference>
<protein>
    <recommendedName>
        <fullName evidence="1">Class II aldolase/adducin N-terminal domain-containing protein</fullName>
    </recommendedName>
</protein>
<evidence type="ECO:0000313" key="3">
    <source>
        <dbReference type="Proteomes" id="UP000023152"/>
    </source>
</evidence>
<name>X6NYM8_RETFI</name>
<dbReference type="SUPFAM" id="SSF53639">
    <property type="entry name" value="AraD/HMP-PK domain-like"/>
    <property type="match status" value="1"/>
</dbReference>
<dbReference type="InterPro" id="IPR036409">
    <property type="entry name" value="Aldolase_II/adducin_N_sf"/>
</dbReference>
<dbReference type="InterPro" id="IPR001303">
    <property type="entry name" value="Aldolase_II/adducin_N"/>
</dbReference>
<reference evidence="2 3" key="1">
    <citation type="journal article" date="2013" name="Curr. Biol.">
        <title>The Genome of the Foraminiferan Reticulomyxa filosa.</title>
        <authorList>
            <person name="Glockner G."/>
            <person name="Hulsmann N."/>
            <person name="Schleicher M."/>
            <person name="Noegel A.A."/>
            <person name="Eichinger L."/>
            <person name="Gallinger C."/>
            <person name="Pawlowski J."/>
            <person name="Sierra R."/>
            <person name="Euteneuer U."/>
            <person name="Pillet L."/>
            <person name="Moustafa A."/>
            <person name="Platzer M."/>
            <person name="Groth M."/>
            <person name="Szafranski K."/>
            <person name="Schliwa M."/>
        </authorList>
    </citation>
    <scope>NUCLEOTIDE SEQUENCE [LARGE SCALE GENOMIC DNA]</scope>
</reference>
<proteinExistence type="predicted"/>
<dbReference type="Pfam" id="PF00596">
    <property type="entry name" value="Aldolase_II"/>
    <property type="match status" value="1"/>
</dbReference>
<organism evidence="2 3">
    <name type="scientific">Reticulomyxa filosa</name>
    <dbReference type="NCBI Taxonomy" id="46433"/>
    <lineage>
        <taxon>Eukaryota</taxon>
        <taxon>Sar</taxon>
        <taxon>Rhizaria</taxon>
        <taxon>Retaria</taxon>
        <taxon>Foraminifera</taxon>
        <taxon>Monothalamids</taxon>
        <taxon>Reticulomyxidae</taxon>
        <taxon>Reticulomyxa</taxon>
    </lineage>
</organism>
<sequence length="137" mass="15468">MTARVGCNWKTLRVEDLLDIHVDLTNKTAVNLNNNESIAINNDFLNYQYQTNLKKQMDVKVSALHTALLASDPNIRAIFHLHSPLLMAFSCLAPPFHELRCNIHPLACGFADKVIYYRGSSDLQGATGLLFLKKKKR</sequence>